<reference evidence="1" key="1">
    <citation type="submission" date="2023-02" db="EMBL/GenBank/DDBJ databases">
        <title>Genome of toxic invasive species Heracleum sosnowskyi carries increased number of genes despite the absence of recent whole-genome duplications.</title>
        <authorList>
            <person name="Schelkunov M."/>
            <person name="Shtratnikova V."/>
            <person name="Makarenko M."/>
            <person name="Klepikova A."/>
            <person name="Omelchenko D."/>
            <person name="Novikova G."/>
            <person name="Obukhova E."/>
            <person name="Bogdanov V."/>
            <person name="Penin A."/>
            <person name="Logacheva M."/>
        </authorList>
    </citation>
    <scope>NUCLEOTIDE SEQUENCE</scope>
    <source>
        <strain evidence="1">Hsosn_3</strain>
        <tissue evidence="1">Leaf</tissue>
    </source>
</reference>
<accession>A0AAD8ICS1</accession>
<dbReference type="AlphaFoldDB" id="A0AAD8ICS1"/>
<sequence length="150" mass="17305">MASSDNIQAINTIELEEEEEAGLALQDFGEPAREVIYNVKLCLVGRFITNGILISPQCYKLWGHYGNLGRVFTSRTRRWRQICSCFSFIMKFEIKRVIDGSLWDFNMKSLILSRTKDGENPRCIALNTMELWVQIHDLRVDTKLVTTLLS</sequence>
<keyword evidence="2" id="KW-1185">Reference proteome</keyword>
<name>A0AAD8ICS1_9APIA</name>
<evidence type="ECO:0000313" key="2">
    <source>
        <dbReference type="Proteomes" id="UP001237642"/>
    </source>
</evidence>
<dbReference type="EMBL" id="JAUIZM010000005">
    <property type="protein sequence ID" value="KAK1383225.1"/>
    <property type="molecule type" value="Genomic_DNA"/>
</dbReference>
<dbReference type="Proteomes" id="UP001237642">
    <property type="component" value="Unassembled WGS sequence"/>
</dbReference>
<evidence type="ECO:0008006" key="3">
    <source>
        <dbReference type="Google" id="ProtNLM"/>
    </source>
</evidence>
<protein>
    <recommendedName>
        <fullName evidence="3">DUF4283 domain-containing protein</fullName>
    </recommendedName>
</protein>
<organism evidence="1 2">
    <name type="scientific">Heracleum sosnowskyi</name>
    <dbReference type="NCBI Taxonomy" id="360622"/>
    <lineage>
        <taxon>Eukaryota</taxon>
        <taxon>Viridiplantae</taxon>
        <taxon>Streptophyta</taxon>
        <taxon>Embryophyta</taxon>
        <taxon>Tracheophyta</taxon>
        <taxon>Spermatophyta</taxon>
        <taxon>Magnoliopsida</taxon>
        <taxon>eudicotyledons</taxon>
        <taxon>Gunneridae</taxon>
        <taxon>Pentapetalae</taxon>
        <taxon>asterids</taxon>
        <taxon>campanulids</taxon>
        <taxon>Apiales</taxon>
        <taxon>Apiaceae</taxon>
        <taxon>Apioideae</taxon>
        <taxon>apioid superclade</taxon>
        <taxon>Tordylieae</taxon>
        <taxon>Tordyliinae</taxon>
        <taxon>Heracleum</taxon>
    </lineage>
</organism>
<comment type="caution">
    <text evidence="1">The sequence shown here is derived from an EMBL/GenBank/DDBJ whole genome shotgun (WGS) entry which is preliminary data.</text>
</comment>
<reference evidence="1" key="2">
    <citation type="submission" date="2023-05" db="EMBL/GenBank/DDBJ databases">
        <authorList>
            <person name="Schelkunov M.I."/>
        </authorList>
    </citation>
    <scope>NUCLEOTIDE SEQUENCE</scope>
    <source>
        <strain evidence="1">Hsosn_3</strain>
        <tissue evidence="1">Leaf</tissue>
    </source>
</reference>
<gene>
    <name evidence="1" type="ORF">POM88_020960</name>
</gene>
<proteinExistence type="predicted"/>
<evidence type="ECO:0000313" key="1">
    <source>
        <dbReference type="EMBL" id="KAK1383225.1"/>
    </source>
</evidence>